<feature type="compositionally biased region" description="Acidic residues" evidence="4">
    <location>
        <begin position="56"/>
        <end position="79"/>
    </location>
</feature>
<dbReference type="PANTHER" id="PTHR12687:SF4">
    <property type="entry name" value="NUCLEOLAR COMPLEX PROTEIN 2 HOMOLOG"/>
    <property type="match status" value="1"/>
</dbReference>
<dbReference type="GO" id="GO:0030691">
    <property type="term" value="C:Noc2p-Noc3p complex"/>
    <property type="evidence" value="ECO:0007669"/>
    <property type="project" value="TreeGrafter"/>
</dbReference>
<dbReference type="Pfam" id="PF03715">
    <property type="entry name" value="Noc2"/>
    <property type="match status" value="1"/>
</dbReference>
<comment type="similarity">
    <text evidence="2">Belongs to the NOC2 family.</text>
</comment>
<keyword evidence="3" id="KW-0539">Nucleus</keyword>
<feature type="region of interest" description="Disordered" evidence="4">
    <location>
        <begin position="1"/>
        <end position="91"/>
    </location>
</feature>
<proteinExistence type="inferred from homology"/>
<evidence type="ECO:0000313" key="5">
    <source>
        <dbReference type="EMBL" id="CAB0012860.1"/>
    </source>
</evidence>
<evidence type="ECO:0000256" key="4">
    <source>
        <dbReference type="SAM" id="MobiDB-lite"/>
    </source>
</evidence>
<dbReference type="EMBL" id="CADCXU010025654">
    <property type="protein sequence ID" value="CAB0012860.1"/>
    <property type="molecule type" value="Genomic_DNA"/>
</dbReference>
<feature type="compositionally biased region" description="Acidic residues" evidence="4">
    <location>
        <begin position="17"/>
        <end position="48"/>
    </location>
</feature>
<protein>
    <recommendedName>
        <fullName evidence="7">Nucleolar complex protein 2 homolog</fullName>
    </recommendedName>
</protein>
<evidence type="ECO:0000256" key="2">
    <source>
        <dbReference type="ARBA" id="ARBA00005907"/>
    </source>
</evidence>
<accession>A0A6H5H692</accession>
<dbReference type="InterPro" id="IPR005343">
    <property type="entry name" value="Noc2"/>
</dbReference>
<reference evidence="5 6" key="1">
    <citation type="submission" date="2020-02" db="EMBL/GenBank/DDBJ databases">
        <authorList>
            <person name="Ferguson B K."/>
        </authorList>
    </citation>
    <scope>NUCLEOTIDE SEQUENCE [LARGE SCALE GENOMIC DNA]</scope>
</reference>
<dbReference type="GO" id="GO:0042273">
    <property type="term" value="P:ribosomal large subunit biogenesis"/>
    <property type="evidence" value="ECO:0007669"/>
    <property type="project" value="TreeGrafter"/>
</dbReference>
<dbReference type="GO" id="GO:0005730">
    <property type="term" value="C:nucleolus"/>
    <property type="evidence" value="ECO:0007669"/>
    <property type="project" value="TreeGrafter"/>
</dbReference>
<evidence type="ECO:0000256" key="1">
    <source>
        <dbReference type="ARBA" id="ARBA00004123"/>
    </source>
</evidence>
<keyword evidence="6" id="KW-1185">Reference proteome</keyword>
<dbReference type="OrthoDB" id="10266662at2759"/>
<gene>
    <name evidence="5" type="ORF">NTEN_LOCUS17554</name>
</gene>
<comment type="subcellular location">
    <subcellularLocation>
        <location evidence="1">Nucleus</location>
    </subcellularLocation>
</comment>
<evidence type="ECO:0000313" key="6">
    <source>
        <dbReference type="Proteomes" id="UP000479000"/>
    </source>
</evidence>
<evidence type="ECO:0008006" key="7">
    <source>
        <dbReference type="Google" id="ProtNLM"/>
    </source>
</evidence>
<dbReference type="GO" id="GO:0030690">
    <property type="term" value="C:Noc1p-Noc2p complex"/>
    <property type="evidence" value="ECO:0007669"/>
    <property type="project" value="TreeGrafter"/>
</dbReference>
<dbReference type="GO" id="GO:0003714">
    <property type="term" value="F:transcription corepressor activity"/>
    <property type="evidence" value="ECO:0007669"/>
    <property type="project" value="TreeGrafter"/>
</dbReference>
<dbReference type="PANTHER" id="PTHR12687">
    <property type="entry name" value="NUCLEOLAR COMPLEX 2 AND RAD4-RELATED"/>
    <property type="match status" value="1"/>
</dbReference>
<dbReference type="GO" id="GO:0005654">
    <property type="term" value="C:nucleoplasm"/>
    <property type="evidence" value="ECO:0007669"/>
    <property type="project" value="TreeGrafter"/>
</dbReference>
<organism evidence="5 6">
    <name type="scientific">Nesidiocoris tenuis</name>
    <dbReference type="NCBI Taxonomy" id="355587"/>
    <lineage>
        <taxon>Eukaryota</taxon>
        <taxon>Metazoa</taxon>
        <taxon>Ecdysozoa</taxon>
        <taxon>Arthropoda</taxon>
        <taxon>Hexapoda</taxon>
        <taxon>Insecta</taxon>
        <taxon>Pterygota</taxon>
        <taxon>Neoptera</taxon>
        <taxon>Paraneoptera</taxon>
        <taxon>Hemiptera</taxon>
        <taxon>Heteroptera</taxon>
        <taxon>Panheteroptera</taxon>
        <taxon>Cimicomorpha</taxon>
        <taxon>Miridae</taxon>
        <taxon>Dicyphina</taxon>
        <taxon>Nesidiocoris</taxon>
    </lineage>
</organism>
<evidence type="ECO:0000256" key="3">
    <source>
        <dbReference type="ARBA" id="ARBA00023242"/>
    </source>
</evidence>
<sequence>MKSKTKKSLPEKREDSSSEEEDRDDEDDADVEDDDSSVEDTSDDDDNVDGGADGSSADDAEDESDDQKEASSDDDDDGEGEFKMVNGTADSDSDADDDLFNAVIEMCVMHLQTSLVDFLKLTPTTLKAPSKAKKWVKVRGPMNSYFVDLFKLMNGVASEHILSVMLKHLHSMCSFVTCFQKISRVALKNLTKLWSTGEETVRVLAFLCIVRLTTGIKSNLLNSALKLMYIAYIRGSKFVSANTLPQINFMKRCLVDMYKLDPALSYQHAFLYIRQLAIHLRNAVTIHKKESFQTVYNWQYVHSLRLWVDLLCAAADSPELQQLSYPVVQITLGCVKLIPTAQYLPLRFHCLQLLTKLARETSTFIPVLPLITESLTVVDLNKHHKKATMKPFDFTFILRVSKAAMAENGFTDAVIENVFQLIMEYSAAHAHSIAFPDLVVPLTIQLKNFLKNCSIPKYSSKLKLILTKLNENYTFVNNARNTLSLSLHETSKINAFETELKTKGPPLAKFWDQLSKSQNIRRAKQFTNNDKVILPCTQIFSGDRVFF</sequence>
<dbReference type="GO" id="GO:0042393">
    <property type="term" value="F:histone binding"/>
    <property type="evidence" value="ECO:0007669"/>
    <property type="project" value="TreeGrafter"/>
</dbReference>
<name>A0A6H5H692_9HEMI</name>
<dbReference type="AlphaFoldDB" id="A0A6H5H692"/>
<dbReference type="Proteomes" id="UP000479000">
    <property type="component" value="Unassembled WGS sequence"/>
</dbReference>
<dbReference type="GO" id="GO:0000122">
    <property type="term" value="P:negative regulation of transcription by RNA polymerase II"/>
    <property type="evidence" value="ECO:0007669"/>
    <property type="project" value="TreeGrafter"/>
</dbReference>